<comment type="caution">
    <text evidence="3">The sequence shown here is derived from an EMBL/GenBank/DDBJ whole genome shotgun (WGS) entry which is preliminary data.</text>
</comment>
<proteinExistence type="predicted"/>
<evidence type="ECO:0000313" key="3">
    <source>
        <dbReference type="EMBL" id="PIP34124.1"/>
    </source>
</evidence>
<dbReference type="Proteomes" id="UP000230729">
    <property type="component" value="Unassembled WGS sequence"/>
</dbReference>
<dbReference type="InterPro" id="IPR052913">
    <property type="entry name" value="Glycopeptide_resist_protein"/>
</dbReference>
<keyword evidence="1" id="KW-0812">Transmembrane</keyword>
<dbReference type="PANTHER" id="PTHR35788">
    <property type="entry name" value="EXPORTED PROTEIN-RELATED"/>
    <property type="match status" value="1"/>
</dbReference>
<keyword evidence="1" id="KW-1133">Transmembrane helix</keyword>
<evidence type="ECO:0000259" key="2">
    <source>
        <dbReference type="Pfam" id="PF12229"/>
    </source>
</evidence>
<feature type="transmembrane region" description="Helical" evidence="1">
    <location>
        <begin position="12"/>
        <end position="35"/>
    </location>
</feature>
<evidence type="ECO:0000256" key="1">
    <source>
        <dbReference type="SAM" id="Phobius"/>
    </source>
</evidence>
<accession>A0A2G9ZLV4</accession>
<organism evidence="3 4">
    <name type="scientific">Candidatus Falkowbacteria bacterium CG23_combo_of_CG06-09_8_20_14_all_49_15</name>
    <dbReference type="NCBI Taxonomy" id="1974572"/>
    <lineage>
        <taxon>Bacteria</taxon>
        <taxon>Candidatus Falkowiibacteriota</taxon>
    </lineage>
</organism>
<dbReference type="PANTHER" id="PTHR35788:SF1">
    <property type="entry name" value="EXPORTED PROTEIN"/>
    <property type="match status" value="1"/>
</dbReference>
<feature type="domain" description="YoaR-like putative peptidoglycan binding" evidence="2">
    <location>
        <begin position="110"/>
        <end position="207"/>
    </location>
</feature>
<reference evidence="3 4" key="1">
    <citation type="submission" date="2017-09" db="EMBL/GenBank/DDBJ databases">
        <title>Depth-based differentiation of microbial function through sediment-hosted aquifers and enrichment of novel symbionts in the deep terrestrial subsurface.</title>
        <authorList>
            <person name="Probst A.J."/>
            <person name="Ladd B."/>
            <person name="Jarett J.K."/>
            <person name="Geller-Mcgrath D.E."/>
            <person name="Sieber C.M."/>
            <person name="Emerson J.B."/>
            <person name="Anantharaman K."/>
            <person name="Thomas B.C."/>
            <person name="Malmstrom R."/>
            <person name="Stieglmeier M."/>
            <person name="Klingl A."/>
            <person name="Woyke T."/>
            <person name="Ryan C.M."/>
            <person name="Banfield J.F."/>
        </authorList>
    </citation>
    <scope>NUCLEOTIDE SEQUENCE [LARGE SCALE GENOMIC DNA]</scope>
    <source>
        <strain evidence="3">CG23_combo_of_CG06-09_8_20_14_all_49_15</strain>
    </source>
</reference>
<dbReference type="InterPro" id="IPR007391">
    <property type="entry name" value="Vancomycin_resist_VanW"/>
</dbReference>
<dbReference type="EMBL" id="PCSD01000009">
    <property type="protein sequence ID" value="PIP34124.1"/>
    <property type="molecule type" value="Genomic_DNA"/>
</dbReference>
<sequence>MSFWKEQKTRRSWLIAAIAVFLTTAGIAVFLYLSWQSYYRQKIYPNVTAGGLRLGGLGREQAEKILQEKIAVYYQNGLVFYYGETAVVIRPAVASAESDLAYQLIDFQPEATVAAAWQIGRSGRFWNDLAFLFLSLRRESAVWIAYEARDKEIEKILRDNLAGREEPAVDAALVFEKNRYLISPEKDGVVLDYEQTLADFRNRLDHLSQEPILIAAKRDQPRLTQAACAGLEKEAENMLAAAPIRLLAADHQFTIAKKELSGLIVLRPLADRFGQISPAIGLDPDNAGRILRERISPQVNQEPVDAKFTVADGKVSEFQQSHDGSVLDIDASFSVWEKALRAGTSSVPLAMRTVRSEISAADVNSLGIKEVIGIGHSNFSGSPANRRHNIKTGADALHGLLIKPAETFSLVAALGEIDGASGYLPELVIKGNKTTPEFGGGLCQIGTTMFRAALDTGLPITERRNHSYRVSYYEPAGTDATIYSPKPDFRFENDTGHYLLIQSRLEGNDLYFDIWGTPDGRIATRTRPTIFNIVKPGPTVYIETLDLKPGEKKCTEKAHNGADAYFDYSVLYPDGTNKEERIKSHYMPWREVCLLGVEELSAPAGPEEASASTSVPLLD</sequence>
<keyword evidence="1" id="KW-0472">Membrane</keyword>
<dbReference type="Pfam" id="PF04294">
    <property type="entry name" value="VanW"/>
    <property type="match status" value="1"/>
</dbReference>
<gene>
    <name evidence="3" type="ORF">COX22_00585</name>
</gene>
<dbReference type="Pfam" id="PF12229">
    <property type="entry name" value="PG_binding_4"/>
    <property type="match status" value="1"/>
</dbReference>
<name>A0A2G9ZLV4_9BACT</name>
<evidence type="ECO:0000313" key="4">
    <source>
        <dbReference type="Proteomes" id="UP000230729"/>
    </source>
</evidence>
<protein>
    <recommendedName>
        <fullName evidence="2">YoaR-like putative peptidoglycan binding domain-containing protein</fullName>
    </recommendedName>
</protein>
<dbReference type="AlphaFoldDB" id="A0A2G9ZLV4"/>
<dbReference type="InterPro" id="IPR022029">
    <property type="entry name" value="YoaR-like_PG-bd"/>
</dbReference>